<evidence type="ECO:0000256" key="9">
    <source>
        <dbReference type="ARBA" id="ARBA00022741"/>
    </source>
</evidence>
<dbReference type="Gene3D" id="3.40.50.300">
    <property type="entry name" value="P-loop containing nucleotide triphosphate hydrolases"/>
    <property type="match status" value="1"/>
</dbReference>
<evidence type="ECO:0000259" key="18">
    <source>
        <dbReference type="Pfam" id="PF13614"/>
    </source>
</evidence>
<dbReference type="InterPro" id="IPR005702">
    <property type="entry name" value="Wzc-like_C"/>
</dbReference>
<dbReference type="STRING" id="1249933.SAMN04489797_0075"/>
<dbReference type="InterPro" id="IPR025669">
    <property type="entry name" value="AAA_dom"/>
</dbReference>
<comment type="similarity">
    <text evidence="3">Belongs to the etk/wzc family.</text>
</comment>
<evidence type="ECO:0000256" key="10">
    <source>
        <dbReference type="ARBA" id="ARBA00022777"/>
    </source>
</evidence>
<accession>A0A1H1LRR1</accession>
<dbReference type="SUPFAM" id="SSF52540">
    <property type="entry name" value="P-loop containing nucleoside triphosphate hydrolases"/>
    <property type="match status" value="1"/>
</dbReference>
<dbReference type="EC" id="2.7.10.2" evidence="4"/>
<evidence type="ECO:0000256" key="15">
    <source>
        <dbReference type="ARBA" id="ARBA00051245"/>
    </source>
</evidence>
<dbReference type="InterPro" id="IPR003856">
    <property type="entry name" value="LPS_length_determ_N"/>
</dbReference>
<dbReference type="InterPro" id="IPR050445">
    <property type="entry name" value="Bact_polysacc_biosynth/exp"/>
</dbReference>
<dbReference type="PANTHER" id="PTHR32309:SF13">
    <property type="entry name" value="FERRIC ENTEROBACTIN TRANSPORT PROTEIN FEPE"/>
    <property type="match status" value="1"/>
</dbReference>
<dbReference type="InterPro" id="IPR027417">
    <property type="entry name" value="P-loop_NTPase"/>
</dbReference>
<protein>
    <recommendedName>
        <fullName evidence="4">non-specific protein-tyrosine kinase</fullName>
        <ecNumber evidence="4">2.7.10.2</ecNumber>
    </recommendedName>
</protein>
<dbReference type="Pfam" id="PF13807">
    <property type="entry name" value="GNVR"/>
    <property type="match status" value="1"/>
</dbReference>
<evidence type="ECO:0000256" key="1">
    <source>
        <dbReference type="ARBA" id="ARBA00004429"/>
    </source>
</evidence>
<evidence type="ECO:0000259" key="19">
    <source>
        <dbReference type="Pfam" id="PF13807"/>
    </source>
</evidence>
<evidence type="ECO:0000256" key="7">
    <source>
        <dbReference type="ARBA" id="ARBA00022679"/>
    </source>
</evidence>
<dbReference type="InterPro" id="IPR032807">
    <property type="entry name" value="GNVR"/>
</dbReference>
<evidence type="ECO:0000256" key="16">
    <source>
        <dbReference type="SAM" id="Phobius"/>
    </source>
</evidence>
<feature type="domain" description="Tyrosine-protein kinase G-rich" evidence="19">
    <location>
        <begin position="439"/>
        <end position="519"/>
    </location>
</feature>
<keyword evidence="21" id="KW-1185">Reference proteome</keyword>
<evidence type="ECO:0000256" key="2">
    <source>
        <dbReference type="ARBA" id="ARBA00007316"/>
    </source>
</evidence>
<dbReference type="GO" id="GO:0004715">
    <property type="term" value="F:non-membrane spanning protein tyrosine kinase activity"/>
    <property type="evidence" value="ECO:0007669"/>
    <property type="project" value="UniProtKB-EC"/>
</dbReference>
<feature type="transmembrane region" description="Helical" evidence="16">
    <location>
        <begin position="497"/>
        <end position="517"/>
    </location>
</feature>
<evidence type="ECO:0000256" key="11">
    <source>
        <dbReference type="ARBA" id="ARBA00022840"/>
    </source>
</evidence>
<reference evidence="20 21" key="1">
    <citation type="submission" date="2016-10" db="EMBL/GenBank/DDBJ databases">
        <authorList>
            <person name="Varghese N."/>
            <person name="Submissions S."/>
        </authorList>
    </citation>
    <scope>NUCLEOTIDE SEQUENCE [LARGE SCALE GENOMIC DNA]</scope>
    <source>
        <strain evidence="20 21">RHA_55</strain>
    </source>
</reference>
<name>A0A1H1LRR1_9FLAO</name>
<evidence type="ECO:0000256" key="8">
    <source>
        <dbReference type="ARBA" id="ARBA00022692"/>
    </source>
</evidence>
<feature type="domain" description="AAA" evidence="18">
    <location>
        <begin position="584"/>
        <end position="716"/>
    </location>
</feature>
<dbReference type="Proteomes" id="UP000198963">
    <property type="component" value="Chromosome I"/>
</dbReference>
<keyword evidence="9" id="KW-0547">Nucleotide-binding</keyword>
<evidence type="ECO:0000256" key="3">
    <source>
        <dbReference type="ARBA" id="ARBA00008883"/>
    </source>
</evidence>
<dbReference type="Pfam" id="PF13614">
    <property type="entry name" value="AAA_31"/>
    <property type="match status" value="1"/>
</dbReference>
<keyword evidence="13 16" id="KW-0472">Membrane</keyword>
<keyword evidence="7" id="KW-0808">Transferase</keyword>
<keyword evidence="6" id="KW-0997">Cell inner membrane</keyword>
<organism evidence="20 21">
    <name type="scientific">Winogradskyella sediminis</name>
    <dbReference type="NCBI Taxonomy" id="1382466"/>
    <lineage>
        <taxon>Bacteria</taxon>
        <taxon>Pseudomonadati</taxon>
        <taxon>Bacteroidota</taxon>
        <taxon>Flavobacteriia</taxon>
        <taxon>Flavobacteriales</taxon>
        <taxon>Flavobacteriaceae</taxon>
        <taxon>Winogradskyella</taxon>
    </lineage>
</organism>
<keyword evidence="12 16" id="KW-1133">Transmembrane helix</keyword>
<evidence type="ECO:0000256" key="12">
    <source>
        <dbReference type="ARBA" id="ARBA00022989"/>
    </source>
</evidence>
<dbReference type="AlphaFoldDB" id="A0A1H1LRR1"/>
<dbReference type="RefSeq" id="WP_092443143.1">
    <property type="nucleotide sequence ID" value="NZ_JBLXAG010000012.1"/>
</dbReference>
<keyword evidence="14" id="KW-0829">Tyrosine-protein kinase</keyword>
<evidence type="ECO:0000313" key="21">
    <source>
        <dbReference type="Proteomes" id="UP000198963"/>
    </source>
</evidence>
<evidence type="ECO:0000256" key="13">
    <source>
        <dbReference type="ARBA" id="ARBA00023136"/>
    </source>
</evidence>
<proteinExistence type="inferred from homology"/>
<dbReference type="CDD" id="cd05387">
    <property type="entry name" value="BY-kinase"/>
    <property type="match status" value="1"/>
</dbReference>
<dbReference type="Pfam" id="PF02706">
    <property type="entry name" value="Wzz"/>
    <property type="match status" value="1"/>
</dbReference>
<evidence type="ECO:0000313" key="20">
    <source>
        <dbReference type="EMBL" id="SDR77211.1"/>
    </source>
</evidence>
<evidence type="ECO:0000256" key="6">
    <source>
        <dbReference type="ARBA" id="ARBA00022519"/>
    </source>
</evidence>
<dbReference type="NCBIfam" id="TIGR01007">
    <property type="entry name" value="eps_fam"/>
    <property type="match status" value="1"/>
</dbReference>
<dbReference type="PANTHER" id="PTHR32309">
    <property type="entry name" value="TYROSINE-PROTEIN KINASE"/>
    <property type="match status" value="1"/>
</dbReference>
<comment type="subcellular location">
    <subcellularLocation>
        <location evidence="1">Cell inner membrane</location>
        <topology evidence="1">Multi-pass membrane protein</topology>
    </subcellularLocation>
</comment>
<feature type="transmembrane region" description="Helical" evidence="16">
    <location>
        <begin position="21"/>
        <end position="41"/>
    </location>
</feature>
<gene>
    <name evidence="20" type="ORF">SAMN04489797_0075</name>
</gene>
<evidence type="ECO:0000259" key="17">
    <source>
        <dbReference type="Pfam" id="PF02706"/>
    </source>
</evidence>
<comment type="similarity">
    <text evidence="2">Belongs to the CpsD/CapB family.</text>
</comment>
<feature type="domain" description="Polysaccharide chain length determinant N-terminal" evidence="17">
    <location>
        <begin position="22"/>
        <end position="104"/>
    </location>
</feature>
<evidence type="ECO:0000256" key="4">
    <source>
        <dbReference type="ARBA" id="ARBA00011903"/>
    </source>
</evidence>
<comment type="catalytic activity">
    <reaction evidence="15">
        <text>L-tyrosyl-[protein] + ATP = O-phospho-L-tyrosyl-[protein] + ADP + H(+)</text>
        <dbReference type="Rhea" id="RHEA:10596"/>
        <dbReference type="Rhea" id="RHEA-COMP:10136"/>
        <dbReference type="Rhea" id="RHEA-COMP:20101"/>
        <dbReference type="ChEBI" id="CHEBI:15378"/>
        <dbReference type="ChEBI" id="CHEBI:30616"/>
        <dbReference type="ChEBI" id="CHEBI:46858"/>
        <dbReference type="ChEBI" id="CHEBI:61978"/>
        <dbReference type="ChEBI" id="CHEBI:456216"/>
        <dbReference type="EC" id="2.7.10.2"/>
    </reaction>
</comment>
<keyword evidence="5" id="KW-1003">Cell membrane</keyword>
<sequence>MESKNIIITKQLKKTINLYLSKWKLISFFVIIALALAYTYLRYSTNLYQASATIRIKDDKESQKLPSLAELSGSNLLSGKTNRIEDEIAVMTSRSLISNIVKKLNLNITYYKQGKIKEHEIYENPPIKINFFAHDSIVHQIDTTLFIKIKSPSEFLMFKDDGKSLMDRDDALGKTFSFGDRIKTGFGDIVIVPNIGNHSPTTGSNLRVSIRRISSVVGMYQSSLSISNGEKSSVVKLGLKDNIPKRAINFLNQLIKEYNNDVITDKEEVVKVTSDFINNRLELVFKELEEVDFTAEQLQKRNNLTALGAQADIYLQSERQNESLINSTTNNIQLIDYMQQEIKEKNKNSDLLPVDIGISDGNISQVTQTHNNLVAERDKLLKNSTESNPVVINLNNQINALKENLSNSLETIKKSSQITLSNLNKEDARIRGQLYSAPTKQKQLRSIERQQSIKESLYLYLLEKREESAITLGMFTSNAKVIDKAYSTFIPVAPNRMITYLAAMLLGLAIPIGFIYVKDLLDTKIYDKDDLQEVLNIPYIGDVPLTSKKRKLINKVDYSPKAEAFRIIRSNIDFLLKNNSSLTKKVFVTSTKAQEGKSHTSTNLATSISFSDKRVLLIEMDIRVPKIMKYLNEKPNKEVGLSDYIANKDLQPFDIVNKLKNNKFLDVIASGTIPPNPSELLMSDRIKDLFDYFEGKYDYIIVDTSAVGLVSDTLLVSKFADIFIYVVSANNVDKRQLAAVAKPLYEDNRLPNMNMLLNGTNFDKKGYGYGYGYGNNPHKKKKWYQFSKS</sequence>
<dbReference type="EMBL" id="LT629774">
    <property type="protein sequence ID" value="SDR77211.1"/>
    <property type="molecule type" value="Genomic_DNA"/>
</dbReference>
<keyword evidence="8 16" id="KW-0812">Transmembrane</keyword>
<evidence type="ECO:0000256" key="5">
    <source>
        <dbReference type="ARBA" id="ARBA00022475"/>
    </source>
</evidence>
<keyword evidence="10" id="KW-0418">Kinase</keyword>
<dbReference type="GO" id="GO:0005524">
    <property type="term" value="F:ATP binding"/>
    <property type="evidence" value="ECO:0007669"/>
    <property type="project" value="UniProtKB-KW"/>
</dbReference>
<dbReference type="GO" id="GO:0005886">
    <property type="term" value="C:plasma membrane"/>
    <property type="evidence" value="ECO:0007669"/>
    <property type="project" value="UniProtKB-SubCell"/>
</dbReference>
<evidence type="ECO:0000256" key="14">
    <source>
        <dbReference type="ARBA" id="ARBA00023137"/>
    </source>
</evidence>
<keyword evidence="11" id="KW-0067">ATP-binding</keyword>